<evidence type="ECO:0000256" key="6">
    <source>
        <dbReference type="ARBA" id="ARBA00022556"/>
    </source>
</evidence>
<dbReference type="GO" id="GO:0009245">
    <property type="term" value="P:lipid A biosynthetic process"/>
    <property type="evidence" value="ECO:0007669"/>
    <property type="project" value="UniProtKB-UniRule"/>
</dbReference>
<evidence type="ECO:0000256" key="8">
    <source>
        <dbReference type="ARBA" id="ARBA00022741"/>
    </source>
</evidence>
<evidence type="ECO:0000256" key="4">
    <source>
        <dbReference type="ARBA" id="ARBA00016436"/>
    </source>
</evidence>
<dbReference type="PANTHER" id="PTHR42724:SF1">
    <property type="entry name" value="TETRAACYLDISACCHARIDE 4'-KINASE, MITOCHONDRIAL-RELATED"/>
    <property type="match status" value="1"/>
</dbReference>
<keyword evidence="15" id="KW-1185">Reference proteome</keyword>
<gene>
    <name evidence="13" type="primary">lpxK</name>
    <name evidence="14" type="ORF">ADH67_01000</name>
</gene>
<dbReference type="UniPathway" id="UPA00359">
    <property type="reaction ID" value="UER00482"/>
</dbReference>
<keyword evidence="6 13" id="KW-0441">Lipid A biosynthesis</keyword>
<dbReference type="Proteomes" id="UP000214610">
    <property type="component" value="Unassembled WGS sequence"/>
</dbReference>
<evidence type="ECO:0000256" key="9">
    <source>
        <dbReference type="ARBA" id="ARBA00022777"/>
    </source>
</evidence>
<evidence type="ECO:0000256" key="10">
    <source>
        <dbReference type="ARBA" id="ARBA00022840"/>
    </source>
</evidence>
<keyword evidence="9 13" id="KW-0418">Kinase</keyword>
<dbReference type="Pfam" id="PF02606">
    <property type="entry name" value="LpxK"/>
    <property type="match status" value="1"/>
</dbReference>
<dbReference type="GO" id="GO:0005524">
    <property type="term" value="F:ATP binding"/>
    <property type="evidence" value="ECO:0007669"/>
    <property type="project" value="UniProtKB-UniRule"/>
</dbReference>
<dbReference type="InterPro" id="IPR027417">
    <property type="entry name" value="P-loop_NTPase"/>
</dbReference>
<dbReference type="AlphaFoldDB" id="A0A227KR04"/>
<evidence type="ECO:0000256" key="12">
    <source>
        <dbReference type="ARBA" id="ARBA00029757"/>
    </source>
</evidence>
<accession>A0A227KR04</accession>
<comment type="catalytic activity">
    <reaction evidence="13">
        <text>a lipid A disaccharide + ATP = a lipid IVA + ADP + H(+)</text>
        <dbReference type="Rhea" id="RHEA:67840"/>
        <dbReference type="ChEBI" id="CHEBI:15378"/>
        <dbReference type="ChEBI" id="CHEBI:30616"/>
        <dbReference type="ChEBI" id="CHEBI:176343"/>
        <dbReference type="ChEBI" id="CHEBI:176425"/>
        <dbReference type="ChEBI" id="CHEBI:456216"/>
        <dbReference type="EC" id="2.7.1.130"/>
    </reaction>
</comment>
<evidence type="ECO:0000313" key="15">
    <source>
        <dbReference type="Proteomes" id="UP000214610"/>
    </source>
</evidence>
<dbReference type="InterPro" id="IPR003758">
    <property type="entry name" value="LpxK"/>
</dbReference>
<comment type="pathway">
    <text evidence="2 13">Glycolipid biosynthesis; lipid IV(A) biosynthesis; lipid IV(A) from (3R)-3-hydroxytetradecanoyl-[acyl-carrier-protein] and UDP-N-acetyl-alpha-D-glucosamine: step 6/6.</text>
</comment>
<dbReference type="RefSeq" id="WP_066590829.1">
    <property type="nucleotide sequence ID" value="NZ_CAMTQL010000022.1"/>
</dbReference>
<comment type="similarity">
    <text evidence="13">Belongs to the LpxK family.</text>
</comment>
<organism evidence="14 15">
    <name type="scientific">Turicimonas muris</name>
    <dbReference type="NCBI Taxonomy" id="1796652"/>
    <lineage>
        <taxon>Bacteria</taxon>
        <taxon>Pseudomonadati</taxon>
        <taxon>Pseudomonadota</taxon>
        <taxon>Betaproteobacteria</taxon>
        <taxon>Burkholderiales</taxon>
        <taxon>Sutterellaceae</taxon>
        <taxon>Turicimonas</taxon>
    </lineage>
</organism>
<evidence type="ECO:0000256" key="13">
    <source>
        <dbReference type="HAMAP-Rule" id="MF_00409"/>
    </source>
</evidence>
<dbReference type="EMBL" id="NHMP01000001">
    <property type="protein sequence ID" value="OXE50912.1"/>
    <property type="molecule type" value="Genomic_DNA"/>
</dbReference>
<dbReference type="GO" id="GO:0009029">
    <property type="term" value="F:lipid-A 4'-kinase activity"/>
    <property type="evidence" value="ECO:0007669"/>
    <property type="project" value="UniProtKB-UniRule"/>
</dbReference>
<keyword evidence="10 13" id="KW-0067">ATP-binding</keyword>
<name>A0A227KR04_9BURK</name>
<evidence type="ECO:0000256" key="7">
    <source>
        <dbReference type="ARBA" id="ARBA00022679"/>
    </source>
</evidence>
<keyword evidence="8 13" id="KW-0547">Nucleotide-binding</keyword>
<protein>
    <recommendedName>
        <fullName evidence="4 13">Tetraacyldisaccharide 4'-kinase</fullName>
        <ecNumber evidence="3 13">2.7.1.130</ecNumber>
    </recommendedName>
    <alternativeName>
        <fullName evidence="12 13">Lipid A 4'-kinase</fullName>
    </alternativeName>
</protein>
<keyword evidence="5 13" id="KW-0444">Lipid biosynthesis</keyword>
<evidence type="ECO:0000256" key="2">
    <source>
        <dbReference type="ARBA" id="ARBA00004870"/>
    </source>
</evidence>
<dbReference type="GO" id="GO:0005886">
    <property type="term" value="C:plasma membrane"/>
    <property type="evidence" value="ECO:0007669"/>
    <property type="project" value="TreeGrafter"/>
</dbReference>
<dbReference type="NCBIfam" id="TIGR00682">
    <property type="entry name" value="lpxK"/>
    <property type="match status" value="1"/>
</dbReference>
<dbReference type="EC" id="2.7.1.130" evidence="3 13"/>
<dbReference type="SUPFAM" id="SSF52540">
    <property type="entry name" value="P-loop containing nucleoside triphosphate hydrolases"/>
    <property type="match status" value="1"/>
</dbReference>
<keyword evidence="11 13" id="KW-0443">Lipid metabolism</keyword>
<comment type="function">
    <text evidence="1 13">Transfers the gamma-phosphate of ATP to the 4'-position of a tetraacyldisaccharide 1-phosphate intermediate (termed DS-1-P) to form tetraacyldisaccharide 1,4'-bis-phosphate (lipid IVA).</text>
</comment>
<proteinExistence type="inferred from homology"/>
<keyword evidence="7 13" id="KW-0808">Transferase</keyword>
<comment type="caution">
    <text evidence="14">The sequence shown here is derived from an EMBL/GenBank/DDBJ whole genome shotgun (WGS) entry which is preliminary data.</text>
</comment>
<evidence type="ECO:0000256" key="11">
    <source>
        <dbReference type="ARBA" id="ARBA00023098"/>
    </source>
</evidence>
<feature type="binding site" evidence="13">
    <location>
        <begin position="57"/>
        <end position="64"/>
    </location>
    <ligand>
        <name>ATP</name>
        <dbReference type="ChEBI" id="CHEBI:30616"/>
    </ligand>
</feature>
<evidence type="ECO:0000256" key="5">
    <source>
        <dbReference type="ARBA" id="ARBA00022516"/>
    </source>
</evidence>
<reference evidence="15" key="1">
    <citation type="submission" date="2017-05" db="EMBL/GenBank/DDBJ databases">
        <title>Improved OligoMM genomes.</title>
        <authorList>
            <person name="Garzetti D."/>
        </authorList>
    </citation>
    <scope>NUCLEOTIDE SEQUENCE [LARGE SCALE GENOMIC DNA]</scope>
    <source>
        <strain evidence="15">YL45</strain>
    </source>
</reference>
<evidence type="ECO:0000256" key="1">
    <source>
        <dbReference type="ARBA" id="ARBA00002274"/>
    </source>
</evidence>
<dbReference type="PANTHER" id="PTHR42724">
    <property type="entry name" value="TETRAACYLDISACCHARIDE 4'-KINASE"/>
    <property type="match status" value="1"/>
</dbReference>
<evidence type="ECO:0000313" key="14">
    <source>
        <dbReference type="EMBL" id="OXE50912.1"/>
    </source>
</evidence>
<sequence>MKVQLESFLHKQWDRRGLISWLLLPFSAVFMGAAKYRKSKTVPVKIRVPVVVVGNIYVGGTGKTPVTIALVKELQERGWNPGVISRGYKGKTDSPKEVLTISDPDIVGDEPLLIKKSTNVPTFVSKKRVAAAEALLKAYPEVDILISDDGLQHYELQRDFEIAVIGARGLGNGWVLPSGPLREPPSRLNDVDALVLNATEDVISSTTPRYVATSGFTNAIQYATGEVISLDTLSKIQRKKQYSAAAVAGIAVPKRFFSMLRAHGLEVVGIPLPDHYDYDKNPFKDINADLIFITEKDAVKCRKHEDIKRDTRIYVVPLEIVLDKFLIDFIEEKLSSLKPEKKA</sequence>
<dbReference type="GO" id="GO:0009244">
    <property type="term" value="P:lipopolysaccharide core region biosynthetic process"/>
    <property type="evidence" value="ECO:0007669"/>
    <property type="project" value="TreeGrafter"/>
</dbReference>
<evidence type="ECO:0000256" key="3">
    <source>
        <dbReference type="ARBA" id="ARBA00012071"/>
    </source>
</evidence>
<dbReference type="HAMAP" id="MF_00409">
    <property type="entry name" value="LpxK"/>
    <property type="match status" value="1"/>
</dbReference>